<sequence length="86" mass="10148">MPPCPRLRTFMRKCKGQWNSSQTVKLCWTLPMSWSRLPSRKTEMDRPHQSSSRRYLGNLVLQLHHSLFLTNHSLGRILALQHHHCS</sequence>
<reference evidence="1" key="1">
    <citation type="submission" date="2014-09" db="EMBL/GenBank/DDBJ databases">
        <authorList>
            <person name="Magalhaes I.L.F."/>
            <person name="Oliveira U."/>
            <person name="Santos F.R."/>
            <person name="Vidigal T.H.D.A."/>
            <person name="Brescovit A.D."/>
            <person name="Santos A.J."/>
        </authorList>
    </citation>
    <scope>NUCLEOTIDE SEQUENCE</scope>
    <source>
        <tissue evidence="1">Shoot tissue taken approximately 20 cm above the soil surface</tissue>
    </source>
</reference>
<organism evidence="1">
    <name type="scientific">Arundo donax</name>
    <name type="common">Giant reed</name>
    <name type="synonym">Donax arundinaceus</name>
    <dbReference type="NCBI Taxonomy" id="35708"/>
    <lineage>
        <taxon>Eukaryota</taxon>
        <taxon>Viridiplantae</taxon>
        <taxon>Streptophyta</taxon>
        <taxon>Embryophyta</taxon>
        <taxon>Tracheophyta</taxon>
        <taxon>Spermatophyta</taxon>
        <taxon>Magnoliopsida</taxon>
        <taxon>Liliopsida</taxon>
        <taxon>Poales</taxon>
        <taxon>Poaceae</taxon>
        <taxon>PACMAD clade</taxon>
        <taxon>Arundinoideae</taxon>
        <taxon>Arundineae</taxon>
        <taxon>Arundo</taxon>
    </lineage>
</organism>
<reference evidence="1" key="2">
    <citation type="journal article" date="2015" name="Data Brief">
        <title>Shoot transcriptome of the giant reed, Arundo donax.</title>
        <authorList>
            <person name="Barrero R.A."/>
            <person name="Guerrero F.D."/>
            <person name="Moolhuijzen P."/>
            <person name="Goolsby J.A."/>
            <person name="Tidwell J."/>
            <person name="Bellgard S.E."/>
            <person name="Bellgard M.I."/>
        </authorList>
    </citation>
    <scope>NUCLEOTIDE SEQUENCE</scope>
    <source>
        <tissue evidence="1">Shoot tissue taken approximately 20 cm above the soil surface</tissue>
    </source>
</reference>
<proteinExistence type="predicted"/>
<accession>A0A0A9C3J8</accession>
<dbReference type="EMBL" id="GBRH01227779">
    <property type="protein sequence ID" value="JAD70116.1"/>
    <property type="molecule type" value="Transcribed_RNA"/>
</dbReference>
<name>A0A0A9C3J8_ARUDO</name>
<dbReference type="AlphaFoldDB" id="A0A0A9C3J8"/>
<protein>
    <submittedName>
        <fullName evidence="1">Uncharacterized protein</fullName>
    </submittedName>
</protein>
<evidence type="ECO:0000313" key="1">
    <source>
        <dbReference type="EMBL" id="JAD70116.1"/>
    </source>
</evidence>